<feature type="domain" description="RING-type" evidence="10">
    <location>
        <begin position="210"/>
        <end position="248"/>
    </location>
</feature>
<comment type="similarity">
    <text evidence="2 8">Belongs to the CWC24 family.</text>
</comment>
<dbReference type="PROSITE" id="PS50089">
    <property type="entry name" value="ZF_RING_2"/>
    <property type="match status" value="1"/>
</dbReference>
<keyword evidence="6 7" id="KW-0862">Zinc</keyword>
<dbReference type="Gene3D" id="3.30.40.10">
    <property type="entry name" value="Zinc/RING finger domain, C3HC4 (zinc finger)"/>
    <property type="match status" value="1"/>
</dbReference>
<dbReference type="SMART" id="SM00184">
    <property type="entry name" value="RING"/>
    <property type="match status" value="1"/>
</dbReference>
<keyword evidence="8" id="KW-0507">mRNA processing</keyword>
<dbReference type="SUPFAM" id="SSF90229">
    <property type="entry name" value="CCCH zinc finger"/>
    <property type="match status" value="1"/>
</dbReference>
<evidence type="ECO:0000259" key="11">
    <source>
        <dbReference type="PROSITE" id="PS50103"/>
    </source>
</evidence>
<dbReference type="GO" id="GO:0005684">
    <property type="term" value="C:U2-type spliceosomal complex"/>
    <property type="evidence" value="ECO:0007669"/>
    <property type="project" value="TreeGrafter"/>
</dbReference>
<feature type="domain" description="C3H1-type" evidence="11">
    <location>
        <begin position="140"/>
        <end position="168"/>
    </location>
</feature>
<feature type="zinc finger region" description="C3H1-type" evidence="7">
    <location>
        <begin position="140"/>
        <end position="168"/>
    </location>
</feature>
<dbReference type="EMBL" id="CP058608">
    <property type="protein sequence ID" value="QLG73282.1"/>
    <property type="molecule type" value="Genomic_DNA"/>
</dbReference>
<gene>
    <name evidence="12" type="ORF">HG535_0E03660</name>
</gene>
<feature type="region of interest" description="Disordered" evidence="9">
    <location>
        <begin position="106"/>
        <end position="134"/>
    </location>
</feature>
<dbReference type="PANTHER" id="PTHR12930:SF0">
    <property type="entry name" value="RING FINGER PROTEIN 113B"/>
    <property type="match status" value="1"/>
</dbReference>
<evidence type="ECO:0000256" key="1">
    <source>
        <dbReference type="ARBA" id="ARBA00003777"/>
    </source>
</evidence>
<dbReference type="Pfam" id="PF13920">
    <property type="entry name" value="zf-C3HC4_3"/>
    <property type="match status" value="1"/>
</dbReference>
<dbReference type="Pfam" id="PF00642">
    <property type="entry name" value="zf-CCCH"/>
    <property type="match status" value="1"/>
</dbReference>
<dbReference type="CDD" id="cd16539">
    <property type="entry name" value="RING-HC_RNF113A_B"/>
    <property type="match status" value="1"/>
</dbReference>
<dbReference type="SUPFAM" id="SSF57850">
    <property type="entry name" value="RING/U-box"/>
    <property type="match status" value="1"/>
</dbReference>
<dbReference type="GeneID" id="59237024"/>
<dbReference type="AlphaFoldDB" id="A0A7H9B659"/>
<accession>A0A7H9B659</accession>
<keyword evidence="8" id="KW-0508">mRNA splicing</keyword>
<evidence type="ECO:0000256" key="9">
    <source>
        <dbReference type="SAM" id="MobiDB-lite"/>
    </source>
</evidence>
<dbReference type="GO" id="GO:0008270">
    <property type="term" value="F:zinc ion binding"/>
    <property type="evidence" value="ECO:0007669"/>
    <property type="project" value="UniProtKB-KW"/>
</dbReference>
<dbReference type="InterPro" id="IPR000571">
    <property type="entry name" value="Znf_CCCH"/>
</dbReference>
<dbReference type="InterPro" id="IPR036855">
    <property type="entry name" value="Znf_CCCH_sf"/>
</dbReference>
<evidence type="ECO:0000256" key="8">
    <source>
        <dbReference type="RuleBase" id="RU367110"/>
    </source>
</evidence>
<dbReference type="InterPro" id="IPR001841">
    <property type="entry name" value="Znf_RING"/>
</dbReference>
<dbReference type="GO" id="GO:0006397">
    <property type="term" value="P:mRNA processing"/>
    <property type="evidence" value="ECO:0007669"/>
    <property type="project" value="UniProtKB-KW"/>
</dbReference>
<proteinExistence type="inferred from homology"/>
<evidence type="ECO:0000259" key="10">
    <source>
        <dbReference type="PROSITE" id="PS50089"/>
    </source>
</evidence>
<keyword evidence="8" id="KW-0238">DNA-binding</keyword>
<evidence type="ECO:0000313" key="12">
    <source>
        <dbReference type="EMBL" id="QLG73282.1"/>
    </source>
</evidence>
<dbReference type="PANTHER" id="PTHR12930">
    <property type="entry name" value="ZINC FINGER PROTEIN 183"/>
    <property type="match status" value="1"/>
</dbReference>
<keyword evidence="13" id="KW-1185">Reference proteome</keyword>
<dbReference type="KEGG" id="zmk:HG535_0E03660"/>
<evidence type="ECO:0000256" key="2">
    <source>
        <dbReference type="ARBA" id="ARBA00009161"/>
    </source>
</evidence>
<dbReference type="GO" id="GO:0034247">
    <property type="term" value="P:snoRNA splicing"/>
    <property type="evidence" value="ECO:0007669"/>
    <property type="project" value="TreeGrafter"/>
</dbReference>
<feature type="compositionally biased region" description="Polar residues" evidence="9">
    <location>
        <begin position="118"/>
        <end position="134"/>
    </location>
</feature>
<evidence type="ECO:0000256" key="7">
    <source>
        <dbReference type="PROSITE-ProRule" id="PRU00723"/>
    </source>
</evidence>
<comment type="subcellular location">
    <subcellularLocation>
        <location evidence="8">Nucleus</location>
    </subcellularLocation>
</comment>
<feature type="region of interest" description="Disordered" evidence="9">
    <location>
        <begin position="1"/>
        <end position="81"/>
    </location>
</feature>
<dbReference type="RefSeq" id="XP_037145009.1">
    <property type="nucleotide sequence ID" value="XM_037289114.1"/>
</dbReference>
<reference evidence="12 13" key="1">
    <citation type="submission" date="2020-07" db="EMBL/GenBank/DDBJ databases">
        <title>The yeast mating-type switching endonuclease HO is a domesticated member of an unorthodox homing genetic element family.</title>
        <authorList>
            <person name="Coughlan A.Y."/>
            <person name="Lombardi L."/>
            <person name="Braun-Galleani S."/>
            <person name="Martos A.R."/>
            <person name="Galeote V."/>
            <person name="Bigey F."/>
            <person name="Dequin S."/>
            <person name="Byrne K.P."/>
            <person name="Wolfe K.H."/>
        </authorList>
    </citation>
    <scope>NUCLEOTIDE SEQUENCE [LARGE SCALE GENOMIC DNA]</scope>
    <source>
        <strain evidence="12 13">NRRL Y-6702</strain>
    </source>
</reference>
<dbReference type="GO" id="GO:0003677">
    <property type="term" value="F:DNA binding"/>
    <property type="evidence" value="ECO:0007669"/>
    <property type="project" value="UniProtKB-UniRule"/>
</dbReference>
<dbReference type="InterPro" id="IPR013083">
    <property type="entry name" value="Znf_RING/FYVE/PHD"/>
</dbReference>
<keyword evidence="4 7" id="KW-0479">Metal-binding</keyword>
<dbReference type="PROSITE" id="PS50103">
    <property type="entry name" value="ZF_C3H1"/>
    <property type="match status" value="1"/>
</dbReference>
<evidence type="ECO:0000256" key="3">
    <source>
        <dbReference type="ARBA" id="ARBA00020647"/>
    </source>
</evidence>
<dbReference type="OrthoDB" id="25761at2759"/>
<comment type="subunit">
    <text evidence="8">Associated with the spliceosome.</text>
</comment>
<dbReference type="InterPro" id="IPR039971">
    <property type="entry name" value="CWC24-like"/>
</dbReference>
<protein>
    <recommendedName>
        <fullName evidence="3 8">Pre-mRNA-splicing factor CWC24</fullName>
    </recommendedName>
</protein>
<keyword evidence="8" id="KW-0747">Spliceosome</keyword>
<sequence length="275" mass="30996">MFKKRSVTLNGRSQNKRKKLNVRGNDDSQTKMGEVQDIPGILPKVEQRDPVRRSTGAALFSKLSSSNKEEVPSSYNQKNDVEESKFKLSVNEDATKEDRLNAEQRLLKTKKGKDGTSAKPSNSSKQIQQPSNIRTTIMTDYQPDICKDYQKTGYCGYGDSCKFLHIRENFKGNWNVKKEWEVQPSKKSIEGTLVETFQQSQGLENIPSKCFICGNDYKSPVMTSCGHCFCSNCFTKRARVDTKCPICSQETHGVAKMATKLRGYLKKNDNSGSTD</sequence>
<comment type="function">
    <text evidence="1 8">Involved in pre-mRNA splicing.</text>
</comment>
<evidence type="ECO:0000256" key="5">
    <source>
        <dbReference type="ARBA" id="ARBA00022771"/>
    </source>
</evidence>
<evidence type="ECO:0000256" key="4">
    <source>
        <dbReference type="ARBA" id="ARBA00022723"/>
    </source>
</evidence>
<dbReference type="Proteomes" id="UP000509704">
    <property type="component" value="Chromosome 5"/>
</dbReference>
<organism evidence="12 13">
    <name type="scientific">Zygotorulaspora mrakii</name>
    <name type="common">Zygosaccharomyces mrakii</name>
    <dbReference type="NCBI Taxonomy" id="42260"/>
    <lineage>
        <taxon>Eukaryota</taxon>
        <taxon>Fungi</taxon>
        <taxon>Dikarya</taxon>
        <taxon>Ascomycota</taxon>
        <taxon>Saccharomycotina</taxon>
        <taxon>Saccharomycetes</taxon>
        <taxon>Saccharomycetales</taxon>
        <taxon>Saccharomycetaceae</taxon>
        <taxon>Zygotorulaspora</taxon>
    </lineage>
</organism>
<evidence type="ECO:0000256" key="6">
    <source>
        <dbReference type="ARBA" id="ARBA00022833"/>
    </source>
</evidence>
<feature type="compositionally biased region" description="Basic and acidic residues" evidence="9">
    <location>
        <begin position="106"/>
        <end position="116"/>
    </location>
</feature>
<evidence type="ECO:0000313" key="13">
    <source>
        <dbReference type="Proteomes" id="UP000509704"/>
    </source>
</evidence>
<keyword evidence="5 7" id="KW-0863">Zinc-finger</keyword>
<keyword evidence="8" id="KW-0539">Nucleus</keyword>
<dbReference type="Gene3D" id="4.10.1000.10">
    <property type="entry name" value="Zinc finger, CCCH-type"/>
    <property type="match status" value="1"/>
</dbReference>
<dbReference type="SMART" id="SM00356">
    <property type="entry name" value="ZnF_C3H1"/>
    <property type="match status" value="1"/>
</dbReference>
<name>A0A7H9B659_ZYGMR</name>